<dbReference type="OrthoDB" id="21094at2"/>
<dbReference type="RefSeq" id="WP_076837103.1">
    <property type="nucleotide sequence ID" value="NZ_CP019434.1"/>
</dbReference>
<feature type="transmembrane region" description="Helical" evidence="7">
    <location>
        <begin position="147"/>
        <end position="167"/>
    </location>
</feature>
<evidence type="ECO:0000313" key="9">
    <source>
        <dbReference type="Proteomes" id="UP000243807"/>
    </source>
</evidence>
<evidence type="ECO:0000256" key="6">
    <source>
        <dbReference type="ARBA" id="ARBA00023136"/>
    </source>
</evidence>
<evidence type="ECO:0000256" key="7">
    <source>
        <dbReference type="RuleBase" id="RU362048"/>
    </source>
</evidence>
<dbReference type="PANTHER" id="PTHR33508:SF1">
    <property type="entry name" value="UPF0056 MEMBRANE PROTEIN YHCE"/>
    <property type="match status" value="1"/>
</dbReference>
<reference evidence="8 9" key="1">
    <citation type="submission" date="2017-01" db="EMBL/GenBank/DDBJ databases">
        <title>Draft sequence of Acidihalobacter ferrooxidans strain DSM 14175 (strain V8).</title>
        <authorList>
            <person name="Khaleque H.N."/>
            <person name="Ramsay J.P."/>
            <person name="Murphy R.J.T."/>
            <person name="Kaksonen A.H."/>
            <person name="Boxall N.J."/>
            <person name="Watkin E.L.J."/>
        </authorList>
    </citation>
    <scope>NUCLEOTIDE SEQUENCE [LARGE SCALE GENOMIC DNA]</scope>
    <source>
        <strain evidence="8 9">V8</strain>
    </source>
</reference>
<dbReference type="GO" id="GO:0005886">
    <property type="term" value="C:plasma membrane"/>
    <property type="evidence" value="ECO:0007669"/>
    <property type="project" value="UniProtKB-SubCell"/>
</dbReference>
<accession>A0A1P8UHY8</accession>
<organism evidence="8 9">
    <name type="scientific">Acidihalobacter ferrooxydans</name>
    <dbReference type="NCBI Taxonomy" id="1765967"/>
    <lineage>
        <taxon>Bacteria</taxon>
        <taxon>Pseudomonadati</taxon>
        <taxon>Pseudomonadota</taxon>
        <taxon>Gammaproteobacteria</taxon>
        <taxon>Chromatiales</taxon>
        <taxon>Ectothiorhodospiraceae</taxon>
        <taxon>Acidihalobacter</taxon>
    </lineage>
</organism>
<keyword evidence="9" id="KW-1185">Reference proteome</keyword>
<evidence type="ECO:0000256" key="1">
    <source>
        <dbReference type="ARBA" id="ARBA00004651"/>
    </source>
</evidence>
<feature type="transmembrane region" description="Helical" evidence="7">
    <location>
        <begin position="71"/>
        <end position="94"/>
    </location>
</feature>
<feature type="transmembrane region" description="Helical" evidence="7">
    <location>
        <begin position="115"/>
        <end position="135"/>
    </location>
</feature>
<evidence type="ECO:0000256" key="4">
    <source>
        <dbReference type="ARBA" id="ARBA00022692"/>
    </source>
</evidence>
<comment type="similarity">
    <text evidence="2 7">Belongs to the UPF0056 (MarC) family.</text>
</comment>
<feature type="transmembrane region" description="Helical" evidence="7">
    <location>
        <begin position="179"/>
        <end position="200"/>
    </location>
</feature>
<protein>
    <recommendedName>
        <fullName evidence="7">UPF0056 membrane protein</fullName>
    </recommendedName>
</protein>
<evidence type="ECO:0000256" key="5">
    <source>
        <dbReference type="ARBA" id="ARBA00022989"/>
    </source>
</evidence>
<feature type="transmembrane region" description="Helical" evidence="7">
    <location>
        <begin position="40"/>
        <end position="59"/>
    </location>
</feature>
<dbReference type="KEGG" id="afy:BW247_10495"/>
<keyword evidence="4 7" id="KW-0812">Transmembrane</keyword>
<dbReference type="Proteomes" id="UP000243807">
    <property type="component" value="Chromosome"/>
</dbReference>
<evidence type="ECO:0000313" key="8">
    <source>
        <dbReference type="EMBL" id="APZ43463.1"/>
    </source>
</evidence>
<comment type="subcellular location">
    <subcellularLocation>
        <location evidence="1 7">Cell membrane</location>
        <topology evidence="1 7">Multi-pass membrane protein</topology>
    </subcellularLocation>
</comment>
<dbReference type="InterPro" id="IPR002771">
    <property type="entry name" value="Multi_antbiot-R_MarC"/>
</dbReference>
<feature type="transmembrane region" description="Helical" evidence="7">
    <location>
        <begin position="6"/>
        <end position="28"/>
    </location>
</feature>
<dbReference type="PANTHER" id="PTHR33508">
    <property type="entry name" value="UPF0056 MEMBRANE PROTEIN YHCE"/>
    <property type="match status" value="1"/>
</dbReference>
<dbReference type="Pfam" id="PF01914">
    <property type="entry name" value="MarC"/>
    <property type="match status" value="1"/>
</dbReference>
<keyword evidence="6 7" id="KW-0472">Membrane</keyword>
<keyword evidence="5 7" id="KW-1133">Transmembrane helix</keyword>
<evidence type="ECO:0000256" key="2">
    <source>
        <dbReference type="ARBA" id="ARBA00009784"/>
    </source>
</evidence>
<dbReference type="NCBIfam" id="TIGR00427">
    <property type="entry name" value="NAAT family transporter"/>
    <property type="match status" value="1"/>
</dbReference>
<sequence>MFDAYIKAFMVLFVVVDPVSMAPIFMVMTHGATVAYRRRMAIKGVLVAGGILFFFLLVGDTLLKVLGVSLGAFRIAGGLLMFLVALDMVFPKNFHMREPSKDERKEAEEREDISVFPLAFPLLAGPGALTTLMLMLPAQDQGDPLHYVFVGAVILGVLLITLISLLVSGKITAFMGETGANLLSRLLGLVLAALSVQFVLDGIRTTLGA</sequence>
<dbReference type="AlphaFoldDB" id="A0A1P8UHY8"/>
<evidence type="ECO:0000256" key="3">
    <source>
        <dbReference type="ARBA" id="ARBA00022475"/>
    </source>
</evidence>
<dbReference type="EMBL" id="CP019434">
    <property type="protein sequence ID" value="APZ43463.1"/>
    <property type="molecule type" value="Genomic_DNA"/>
</dbReference>
<keyword evidence="3" id="KW-1003">Cell membrane</keyword>
<proteinExistence type="inferred from homology"/>
<gene>
    <name evidence="8" type="ORF">BW247_10495</name>
</gene>
<name>A0A1P8UHY8_9GAMM</name>